<dbReference type="InterPro" id="IPR050464">
    <property type="entry name" value="Zeta_carotene_desat/Oxidored"/>
</dbReference>
<name>A0A918P6Y1_9NEIS</name>
<comment type="caution">
    <text evidence="2">The sequence shown here is derived from an EMBL/GenBank/DDBJ whole genome shotgun (WGS) entry which is preliminary data.</text>
</comment>
<dbReference type="RefSeq" id="WP_189536674.1">
    <property type="nucleotide sequence ID" value="NZ_BMYX01000026.1"/>
</dbReference>
<reference evidence="2" key="2">
    <citation type="submission" date="2020-09" db="EMBL/GenBank/DDBJ databases">
        <authorList>
            <person name="Sun Q."/>
            <person name="Kim S."/>
        </authorList>
    </citation>
    <scope>NUCLEOTIDE SEQUENCE</scope>
    <source>
        <strain evidence="2">KCTC 32182</strain>
    </source>
</reference>
<dbReference type="Pfam" id="PF01593">
    <property type="entry name" value="Amino_oxidase"/>
    <property type="match status" value="1"/>
</dbReference>
<keyword evidence="3" id="KW-1185">Reference proteome</keyword>
<dbReference type="PROSITE" id="PS51257">
    <property type="entry name" value="PROKAR_LIPOPROTEIN"/>
    <property type="match status" value="1"/>
</dbReference>
<dbReference type="PANTHER" id="PTHR42923">
    <property type="entry name" value="PROTOPORPHYRINOGEN OXIDASE"/>
    <property type="match status" value="1"/>
</dbReference>
<evidence type="ECO:0000259" key="1">
    <source>
        <dbReference type="Pfam" id="PF01593"/>
    </source>
</evidence>
<dbReference type="GO" id="GO:0016491">
    <property type="term" value="F:oxidoreductase activity"/>
    <property type="evidence" value="ECO:0007669"/>
    <property type="project" value="InterPro"/>
</dbReference>
<evidence type="ECO:0000313" key="2">
    <source>
        <dbReference type="EMBL" id="GGY28410.1"/>
    </source>
</evidence>
<dbReference type="InterPro" id="IPR017830">
    <property type="entry name" value="SQase_HpnE"/>
</dbReference>
<protein>
    <submittedName>
        <fullName evidence="2">Amine oxidoreductase</fullName>
    </submittedName>
</protein>
<proteinExistence type="predicted"/>
<dbReference type="PANTHER" id="PTHR42923:SF47">
    <property type="entry name" value="BLR3003 PROTEIN"/>
    <property type="match status" value="1"/>
</dbReference>
<dbReference type="NCBIfam" id="TIGR03467">
    <property type="entry name" value="HpnE"/>
    <property type="match status" value="1"/>
</dbReference>
<feature type="domain" description="Amine oxidase" evidence="1">
    <location>
        <begin position="13"/>
        <end position="417"/>
    </location>
</feature>
<dbReference type="InterPro" id="IPR002937">
    <property type="entry name" value="Amino_oxidase"/>
</dbReference>
<evidence type="ECO:0000313" key="3">
    <source>
        <dbReference type="Proteomes" id="UP000645257"/>
    </source>
</evidence>
<dbReference type="Gene3D" id="3.50.50.60">
    <property type="entry name" value="FAD/NAD(P)-binding domain"/>
    <property type="match status" value="1"/>
</dbReference>
<accession>A0A918P6Y1</accession>
<dbReference type="AlphaFoldDB" id="A0A918P6Y1"/>
<dbReference type="Proteomes" id="UP000645257">
    <property type="component" value="Unassembled WGS sequence"/>
</dbReference>
<sequence>MTPRVAIVGAGWSGLACAVELAGSADVTLFEAGREAGGRARRVETASRFLDNGQHILIGAYRDTLALMRKVGADPETLFERTSLRWYRPRGLRMWCPPLPAPLHLLAGLVLARGIGWKDKYLLARALTRLKLAGWRLDEDMPVSRWLARERQSDTLCRLFWHPLVLSAMNTPVDIASAQILANVLRDSLGGERGDSDLLLPRSDLSELFPLPACAWLGGQGVRLRFGERVAGIAGDAGNWRIGDETFDAVVLAVAPYHLDGLVDDEGLLSAVKAFDYCPIYTVYLQFPVPVNLPVSMCGVRDGAHWLFDRDLLTGETGMVAAVISAPREDEVADRDVLVRRLVQEVREIDPALPEPERYRIIVEKRATFAARVGLARPATRFGLHSMYLAGDWVASDYPATLEGAVRSGISAARALLHDFTQNAK</sequence>
<reference evidence="2" key="1">
    <citation type="journal article" date="2014" name="Int. J. Syst. Evol. Microbiol.">
        <title>Complete genome sequence of Corynebacterium casei LMG S-19264T (=DSM 44701T), isolated from a smear-ripened cheese.</title>
        <authorList>
            <consortium name="US DOE Joint Genome Institute (JGI-PGF)"/>
            <person name="Walter F."/>
            <person name="Albersmeier A."/>
            <person name="Kalinowski J."/>
            <person name="Ruckert C."/>
        </authorList>
    </citation>
    <scope>NUCLEOTIDE SEQUENCE</scope>
    <source>
        <strain evidence="2">KCTC 32182</strain>
    </source>
</reference>
<organism evidence="2 3">
    <name type="scientific">Paludibacterium paludis</name>
    <dbReference type="NCBI Taxonomy" id="1225769"/>
    <lineage>
        <taxon>Bacteria</taxon>
        <taxon>Pseudomonadati</taxon>
        <taxon>Pseudomonadota</taxon>
        <taxon>Betaproteobacteria</taxon>
        <taxon>Neisseriales</taxon>
        <taxon>Chromobacteriaceae</taxon>
        <taxon>Paludibacterium</taxon>
    </lineage>
</organism>
<dbReference type="SUPFAM" id="SSF51905">
    <property type="entry name" value="FAD/NAD(P)-binding domain"/>
    <property type="match status" value="1"/>
</dbReference>
<gene>
    <name evidence="2" type="ORF">GCM10011289_34580</name>
</gene>
<dbReference type="InterPro" id="IPR036188">
    <property type="entry name" value="FAD/NAD-bd_sf"/>
</dbReference>
<dbReference type="EMBL" id="BMYX01000026">
    <property type="protein sequence ID" value="GGY28410.1"/>
    <property type="molecule type" value="Genomic_DNA"/>
</dbReference>